<protein>
    <submittedName>
        <fullName evidence="2">Fimbrillin family protein</fullName>
    </submittedName>
</protein>
<evidence type="ECO:0000313" key="2">
    <source>
        <dbReference type="EMBL" id="KAA5172376.1"/>
    </source>
</evidence>
<organism evidence="2 3">
    <name type="scientific">Bacteroides fragilis</name>
    <dbReference type="NCBI Taxonomy" id="817"/>
    <lineage>
        <taxon>Bacteria</taxon>
        <taxon>Pseudomonadati</taxon>
        <taxon>Bacteroidota</taxon>
        <taxon>Bacteroidia</taxon>
        <taxon>Bacteroidales</taxon>
        <taxon>Bacteroidaceae</taxon>
        <taxon>Bacteroides</taxon>
    </lineage>
</organism>
<dbReference type="PROSITE" id="PS51257">
    <property type="entry name" value="PROKAR_LIPOPROTEIN"/>
    <property type="match status" value="1"/>
</dbReference>
<dbReference type="Proteomes" id="UP000436803">
    <property type="component" value="Unassembled WGS sequence"/>
</dbReference>
<gene>
    <name evidence="2" type="ORF">F2Z29_15015</name>
</gene>
<sequence>MMTMIRRLMYTAFLLWGGVCVMTSCQRETLSDMPDGGSGRLKARKTTLITRSVPPNAYFKQNTAYRLWAYDPAKEQDGYMFFGPTNGILAKESKGQYIEMSQDYAKLLRGAFDIYGFTDDVSQLDDDSGDAVLKAGGTVDAPTYTITYDKNLPEGYRDYYRAYLPYDSEDESKLSSIMEFTHILSRVRVQVVQQDNGKEGKDKEGVYADLRLHTVTLSGVYDTQVYNVIENTFSLSSTGEAPSPNRVLKDSSVGEPIIPAEADTTVNPFSESFVFPTLEADKDKVLQLRLTISGEDAGKFSTQQDEQGRYYVEVGLYDRYQVEDDGTYQTPLVFKANHSYLLRVIFADDGVVTFMPMVYPWFDGETDAWENGEGYEEQPLGNTFLFDNLIWSDRNLGADHFYPRDRASFEKCTGFFYQFGRNIPYFPMYNKDNVLTDLLQDGTDMYPVVSDPKGKLQGPYQKDSTSSDDTPASIPFVTELEKMDPKQIADGTQLLSYNCWPNGFDNNLWDDVLTQPTPPGWRLPMQEELFSILPSTPYAGNITFMRNIRWRSATDEAGGAKSAVFDDRYNILYLNIPPDSDHPNYPPKDLPITDPGSYLGGGAPDDGVNYMPAGDPYEGYSSEYLISKKYTDEFSKPVNSLYDDDRNYWGVIYAIKKVGTDEAYRMRWRIENSDPSGNFYVLVIERYPATAKDRLSYKENDSNYYRKYNWERPTAVLYIPLVGMVGDAKWTQRSGQLGNFGVETILATSEGIDGKIQHSGYPFSAYKTYRIKIHGTDRLNQFLYPAVDRRGSGAQIRLVRESTYQPDR</sequence>
<feature type="region of interest" description="Disordered" evidence="1">
    <location>
        <begin position="450"/>
        <end position="472"/>
    </location>
</feature>
<dbReference type="EMBL" id="VWAW01000012">
    <property type="protein sequence ID" value="KAA5172376.1"/>
    <property type="molecule type" value="Genomic_DNA"/>
</dbReference>
<comment type="caution">
    <text evidence="2">The sequence shown here is derived from an EMBL/GenBank/DDBJ whole genome shotgun (WGS) entry which is preliminary data.</text>
</comment>
<evidence type="ECO:0000313" key="3">
    <source>
        <dbReference type="Proteomes" id="UP000436803"/>
    </source>
</evidence>
<evidence type="ECO:0000256" key="1">
    <source>
        <dbReference type="SAM" id="MobiDB-lite"/>
    </source>
</evidence>
<proteinExistence type="predicted"/>
<accession>A0A642KMU8</accession>
<reference evidence="2 3" key="1">
    <citation type="journal article" date="2019" name="Nat. Med.">
        <title>A library of human gut bacterial isolates paired with longitudinal multiomics data enables mechanistic microbiome research.</title>
        <authorList>
            <person name="Poyet M."/>
            <person name="Groussin M."/>
            <person name="Gibbons S.M."/>
            <person name="Avila-Pacheco J."/>
            <person name="Jiang X."/>
            <person name="Kearney S.M."/>
            <person name="Perrotta A.R."/>
            <person name="Berdy B."/>
            <person name="Zhao S."/>
            <person name="Lieberman T.D."/>
            <person name="Swanson P.K."/>
            <person name="Smith M."/>
            <person name="Roesemann S."/>
            <person name="Alexander J.E."/>
            <person name="Rich S.A."/>
            <person name="Livny J."/>
            <person name="Vlamakis H."/>
            <person name="Clish C."/>
            <person name="Bullock K."/>
            <person name="Deik A."/>
            <person name="Scott J."/>
            <person name="Pierce K.A."/>
            <person name="Xavier R.J."/>
            <person name="Alm E.J."/>
        </authorList>
    </citation>
    <scope>NUCLEOTIDE SEQUENCE [LARGE SCALE GENOMIC DNA]</scope>
    <source>
        <strain evidence="2 3">BIOML-A7</strain>
    </source>
</reference>
<name>A0A642KMU8_BACFG</name>
<dbReference type="AlphaFoldDB" id="A0A642KMU8"/>